<dbReference type="InterPro" id="IPR050090">
    <property type="entry name" value="Tyrosine_recombinase_XerCD"/>
</dbReference>
<sequence>MKVTLREKRGKEKSSLYLEYYKNGKRQYEFLKLKIFNSPTTSEQRKQNKETLALAEKIRAKRLLELQSLSHGFVPEFKKQTDFLEYFKMLVEDKNSSKSNFDSWNSCYQQLKKFAKPGITFADIDENLINKFKEHLLKEVSQNSASTYFNKFRASLRIAFENKIINDNPAKRIKGIKQEDPEREYLTEEEVQSLIVTDCEFPILKRAFIFSCLSGLRWSDCIEIKWSNLQYSKHDGWRLTFRQVKTKGQEYLPITNQTREWLGQEGPPEEKIFKGLRYSAWYNLKLAQWVMKAGITKKITFHCARHTHATLLIAHQTDLYMVMKILGHKNIKTTQIYAKIMDKNKTKAVNNIPTFNF</sequence>
<name>A0A098LKH4_9BACT</name>
<keyword evidence="6" id="KW-1185">Reference proteome</keyword>
<dbReference type="PANTHER" id="PTHR30349">
    <property type="entry name" value="PHAGE INTEGRASE-RELATED"/>
    <property type="match status" value="1"/>
</dbReference>
<dbReference type="PANTHER" id="PTHR30349:SF64">
    <property type="entry name" value="PROPHAGE INTEGRASE INTD-RELATED"/>
    <property type="match status" value="1"/>
</dbReference>
<accession>A0A098LKH4</accession>
<dbReference type="OrthoDB" id="9806835at2"/>
<dbReference type="InterPro" id="IPR011010">
    <property type="entry name" value="DNA_brk_join_enz"/>
</dbReference>
<evidence type="ECO:0000256" key="1">
    <source>
        <dbReference type="ARBA" id="ARBA00008857"/>
    </source>
</evidence>
<dbReference type="InterPro" id="IPR002104">
    <property type="entry name" value="Integrase_catalytic"/>
</dbReference>
<dbReference type="SUPFAM" id="SSF56349">
    <property type="entry name" value="DNA breaking-rejoining enzymes"/>
    <property type="match status" value="1"/>
</dbReference>
<dbReference type="InterPro" id="IPR010998">
    <property type="entry name" value="Integrase_recombinase_N"/>
</dbReference>
<dbReference type="InterPro" id="IPR035386">
    <property type="entry name" value="Arm-DNA-bind_5"/>
</dbReference>
<dbReference type="Pfam" id="PF13102">
    <property type="entry name" value="Phage_int_SAM_5"/>
    <property type="match status" value="1"/>
</dbReference>
<dbReference type="STRING" id="153721.MYP_4047"/>
<evidence type="ECO:0000259" key="4">
    <source>
        <dbReference type="PROSITE" id="PS51898"/>
    </source>
</evidence>
<dbReference type="GO" id="GO:0015074">
    <property type="term" value="P:DNA integration"/>
    <property type="evidence" value="ECO:0007669"/>
    <property type="project" value="InterPro"/>
</dbReference>
<comment type="similarity">
    <text evidence="1">Belongs to the 'phage' integrase family.</text>
</comment>
<dbReference type="Pfam" id="PF17293">
    <property type="entry name" value="Arm-DNA-bind_5"/>
    <property type="match status" value="1"/>
</dbReference>
<dbReference type="CDD" id="cd01185">
    <property type="entry name" value="INTN1_C_like"/>
    <property type="match status" value="1"/>
</dbReference>
<feature type="domain" description="Tyr recombinase" evidence="4">
    <location>
        <begin position="181"/>
        <end position="350"/>
    </location>
</feature>
<dbReference type="InterPro" id="IPR013762">
    <property type="entry name" value="Integrase-like_cat_sf"/>
</dbReference>
<protein>
    <submittedName>
        <fullName evidence="5">Integrase</fullName>
    </submittedName>
</protein>
<dbReference type="RefSeq" id="WP_045467283.1">
    <property type="nucleotide sequence ID" value="NZ_BBLT01000009.1"/>
</dbReference>
<dbReference type="GO" id="GO:0003677">
    <property type="term" value="F:DNA binding"/>
    <property type="evidence" value="ECO:0007669"/>
    <property type="project" value="UniProtKB-KW"/>
</dbReference>
<evidence type="ECO:0000256" key="2">
    <source>
        <dbReference type="ARBA" id="ARBA00023125"/>
    </source>
</evidence>
<keyword evidence="2" id="KW-0238">DNA-binding</keyword>
<dbReference type="GO" id="GO:0006310">
    <property type="term" value="P:DNA recombination"/>
    <property type="evidence" value="ECO:0007669"/>
    <property type="project" value="UniProtKB-KW"/>
</dbReference>
<proteinExistence type="inferred from homology"/>
<dbReference type="InterPro" id="IPR025269">
    <property type="entry name" value="SAM-like_dom"/>
</dbReference>
<dbReference type="AlphaFoldDB" id="A0A098LKH4"/>
<dbReference type="PROSITE" id="PS51898">
    <property type="entry name" value="TYR_RECOMBINASE"/>
    <property type="match status" value="1"/>
</dbReference>
<comment type="caution">
    <text evidence="5">The sequence shown here is derived from an EMBL/GenBank/DDBJ whole genome shotgun (WGS) entry which is preliminary data.</text>
</comment>
<dbReference type="Proteomes" id="UP000030185">
    <property type="component" value="Unassembled WGS sequence"/>
</dbReference>
<organism evidence="5 6">
    <name type="scientific">Sporocytophaga myxococcoides</name>
    <dbReference type="NCBI Taxonomy" id="153721"/>
    <lineage>
        <taxon>Bacteria</taxon>
        <taxon>Pseudomonadati</taxon>
        <taxon>Bacteroidota</taxon>
        <taxon>Cytophagia</taxon>
        <taxon>Cytophagales</taxon>
        <taxon>Cytophagaceae</taxon>
        <taxon>Sporocytophaga</taxon>
    </lineage>
</organism>
<gene>
    <name evidence="5" type="ORF">MYP_4047</name>
</gene>
<evidence type="ECO:0000256" key="3">
    <source>
        <dbReference type="ARBA" id="ARBA00023172"/>
    </source>
</evidence>
<evidence type="ECO:0000313" key="5">
    <source>
        <dbReference type="EMBL" id="GAL86817.1"/>
    </source>
</evidence>
<dbReference type="eggNOG" id="COG0582">
    <property type="taxonomic scope" value="Bacteria"/>
</dbReference>
<dbReference type="EMBL" id="BBLT01000009">
    <property type="protein sequence ID" value="GAL86817.1"/>
    <property type="molecule type" value="Genomic_DNA"/>
</dbReference>
<reference evidence="5 6" key="1">
    <citation type="submission" date="2014-09" db="EMBL/GenBank/DDBJ databases">
        <title>Sporocytophaga myxococcoides PG-01 genome sequencing.</title>
        <authorList>
            <person name="Liu L."/>
            <person name="Gao P.J."/>
            <person name="Chen G.J."/>
            <person name="Wang L.S."/>
        </authorList>
    </citation>
    <scope>NUCLEOTIDE SEQUENCE [LARGE SCALE GENOMIC DNA]</scope>
    <source>
        <strain evidence="5 6">PG-01</strain>
    </source>
</reference>
<dbReference type="Pfam" id="PF00589">
    <property type="entry name" value="Phage_integrase"/>
    <property type="match status" value="1"/>
</dbReference>
<keyword evidence="3" id="KW-0233">DNA recombination</keyword>
<evidence type="ECO:0000313" key="6">
    <source>
        <dbReference type="Proteomes" id="UP000030185"/>
    </source>
</evidence>
<dbReference type="Gene3D" id="1.10.443.10">
    <property type="entry name" value="Intergrase catalytic core"/>
    <property type="match status" value="1"/>
</dbReference>
<dbReference type="Gene3D" id="1.10.150.130">
    <property type="match status" value="1"/>
</dbReference>